<dbReference type="GO" id="GO:0003677">
    <property type="term" value="F:DNA binding"/>
    <property type="evidence" value="ECO:0007669"/>
    <property type="project" value="InterPro"/>
</dbReference>
<reference evidence="7" key="1">
    <citation type="submission" date="2019-11" db="EMBL/GenBank/DDBJ databases">
        <authorList>
            <person name="Liu Y."/>
            <person name="Hou J."/>
            <person name="Li T.-Q."/>
            <person name="Guan C.-H."/>
            <person name="Wu X."/>
            <person name="Wu H.-Z."/>
            <person name="Ling F."/>
            <person name="Zhang R."/>
            <person name="Shi X.-G."/>
            <person name="Ren J.-P."/>
            <person name="Chen E.-F."/>
            <person name="Sun J.-M."/>
        </authorList>
    </citation>
    <scope>NUCLEOTIDE SEQUENCE</scope>
    <source>
        <strain evidence="7">Adult_tree_wgs_1</strain>
        <tissue evidence="7">Leaves</tissue>
    </source>
</reference>
<evidence type="ECO:0000256" key="1">
    <source>
        <dbReference type="ARBA" id="ARBA00022723"/>
    </source>
</evidence>
<keyword evidence="3" id="KW-0862">Zinc</keyword>
<keyword evidence="8" id="KW-1185">Reference proteome</keyword>
<keyword evidence="5" id="KW-0804">Transcription</keyword>
<dbReference type="PANTHER" id="PTHR46481">
    <property type="entry name" value="ZINC FINGER BED DOMAIN-CONTAINING PROTEIN 4"/>
    <property type="match status" value="1"/>
</dbReference>
<keyword evidence="4" id="KW-0805">Transcription regulation</keyword>
<proteinExistence type="predicted"/>
<name>A0A834H689_RHOSS</name>
<feature type="domain" description="BED-type" evidence="6">
    <location>
        <begin position="26"/>
        <end position="56"/>
    </location>
</feature>
<organism evidence="7 8">
    <name type="scientific">Rhododendron simsii</name>
    <name type="common">Sims's rhododendron</name>
    <dbReference type="NCBI Taxonomy" id="118357"/>
    <lineage>
        <taxon>Eukaryota</taxon>
        <taxon>Viridiplantae</taxon>
        <taxon>Streptophyta</taxon>
        <taxon>Embryophyta</taxon>
        <taxon>Tracheophyta</taxon>
        <taxon>Spermatophyta</taxon>
        <taxon>Magnoliopsida</taxon>
        <taxon>eudicotyledons</taxon>
        <taxon>Gunneridae</taxon>
        <taxon>Pentapetalae</taxon>
        <taxon>asterids</taxon>
        <taxon>Ericales</taxon>
        <taxon>Ericaceae</taxon>
        <taxon>Ericoideae</taxon>
        <taxon>Rhodoreae</taxon>
        <taxon>Rhododendron</taxon>
    </lineage>
</organism>
<accession>A0A834H689</accession>
<evidence type="ECO:0000256" key="2">
    <source>
        <dbReference type="ARBA" id="ARBA00022771"/>
    </source>
</evidence>
<dbReference type="AlphaFoldDB" id="A0A834H689"/>
<dbReference type="PANTHER" id="PTHR46481:SF8">
    <property type="entry name" value="ZINC FINGER BED DOMAIN-CONTAINING PROTEIN RICESLEEPER 1-LIKE"/>
    <property type="match status" value="1"/>
</dbReference>
<dbReference type="InterPro" id="IPR052035">
    <property type="entry name" value="ZnF_BED_domain_contain"/>
</dbReference>
<dbReference type="Pfam" id="PF02892">
    <property type="entry name" value="zf-BED"/>
    <property type="match status" value="1"/>
</dbReference>
<dbReference type="OrthoDB" id="1745426at2759"/>
<dbReference type="SMART" id="SM00614">
    <property type="entry name" value="ZnF_BED"/>
    <property type="match status" value="1"/>
</dbReference>
<comment type="caution">
    <text evidence="7">The sequence shown here is derived from an EMBL/GenBank/DDBJ whole genome shotgun (WGS) entry which is preliminary data.</text>
</comment>
<dbReference type="InterPro" id="IPR003656">
    <property type="entry name" value="Znf_BED"/>
</dbReference>
<evidence type="ECO:0000313" key="7">
    <source>
        <dbReference type="EMBL" id="KAF7147093.1"/>
    </source>
</evidence>
<keyword evidence="1" id="KW-0479">Metal-binding</keyword>
<dbReference type="Proteomes" id="UP000626092">
    <property type="component" value="Unassembled WGS sequence"/>
</dbReference>
<gene>
    <name evidence="7" type="ORF">RHSIM_Rhsim03G0116800</name>
</gene>
<protein>
    <recommendedName>
        <fullName evidence="6">BED-type domain-containing protein</fullName>
    </recommendedName>
</protein>
<dbReference type="EMBL" id="WJXA01000003">
    <property type="protein sequence ID" value="KAF7147093.1"/>
    <property type="molecule type" value="Genomic_DNA"/>
</dbReference>
<evidence type="ECO:0000259" key="6">
    <source>
        <dbReference type="Pfam" id="PF02892"/>
    </source>
</evidence>
<evidence type="ECO:0000313" key="8">
    <source>
        <dbReference type="Proteomes" id="UP000626092"/>
    </source>
</evidence>
<keyword evidence="2" id="KW-0863">Zinc-finger</keyword>
<sequence length="179" mass="20156">MERPAIREAIQSAVSHSMDDSGVTGQKRKAICNYCGQIYTCDPNASGTSSMKTHIKLLCRQYEFSQFNLKNNPAKRQKTLAFEPVNGGGTSMVPKLTAASFSVEASRKALAEMIILDEFPFRFVEGQGFKRFIYVMQPKWENPPGRLMVAKDCMKIYQDGKKSLKRALKDQRICLTTDT</sequence>
<evidence type="ECO:0000256" key="3">
    <source>
        <dbReference type="ARBA" id="ARBA00022833"/>
    </source>
</evidence>
<evidence type="ECO:0000256" key="5">
    <source>
        <dbReference type="ARBA" id="ARBA00023163"/>
    </source>
</evidence>
<evidence type="ECO:0000256" key="4">
    <source>
        <dbReference type="ARBA" id="ARBA00023015"/>
    </source>
</evidence>
<dbReference type="GO" id="GO:0008270">
    <property type="term" value="F:zinc ion binding"/>
    <property type="evidence" value="ECO:0007669"/>
    <property type="project" value="UniProtKB-KW"/>
</dbReference>